<evidence type="ECO:0000313" key="2">
    <source>
        <dbReference type="Proteomes" id="UP001501509"/>
    </source>
</evidence>
<evidence type="ECO:0000313" key="1">
    <source>
        <dbReference type="EMBL" id="GAA2635534.1"/>
    </source>
</evidence>
<sequence>MLFGGLGPSRLAGGCRWGFGEDGAEEFAFEGDFEEVHAAEREAAASPKPDEEQDGAPAFIRLRSQGNYLIVFIFPCYLHT</sequence>
<organism evidence="1 2">
    <name type="scientific">Actinomadura fulvescens</name>
    <dbReference type="NCBI Taxonomy" id="46160"/>
    <lineage>
        <taxon>Bacteria</taxon>
        <taxon>Bacillati</taxon>
        <taxon>Actinomycetota</taxon>
        <taxon>Actinomycetes</taxon>
        <taxon>Streptosporangiales</taxon>
        <taxon>Thermomonosporaceae</taxon>
        <taxon>Actinomadura</taxon>
    </lineage>
</organism>
<protein>
    <submittedName>
        <fullName evidence="1">Uncharacterized protein</fullName>
    </submittedName>
</protein>
<comment type="caution">
    <text evidence="1">The sequence shown here is derived from an EMBL/GenBank/DDBJ whole genome shotgun (WGS) entry which is preliminary data.</text>
</comment>
<name>A0ABP6DBR0_9ACTN</name>
<dbReference type="Proteomes" id="UP001501509">
    <property type="component" value="Unassembled WGS sequence"/>
</dbReference>
<dbReference type="EMBL" id="BAAATD010000019">
    <property type="protein sequence ID" value="GAA2635534.1"/>
    <property type="molecule type" value="Genomic_DNA"/>
</dbReference>
<gene>
    <name evidence="1" type="ORF">GCM10010411_88270</name>
</gene>
<proteinExistence type="predicted"/>
<keyword evidence="2" id="KW-1185">Reference proteome</keyword>
<reference evidence="2" key="1">
    <citation type="journal article" date="2019" name="Int. J. Syst. Evol. Microbiol.">
        <title>The Global Catalogue of Microorganisms (GCM) 10K type strain sequencing project: providing services to taxonomists for standard genome sequencing and annotation.</title>
        <authorList>
            <consortium name="The Broad Institute Genomics Platform"/>
            <consortium name="The Broad Institute Genome Sequencing Center for Infectious Disease"/>
            <person name="Wu L."/>
            <person name="Ma J."/>
        </authorList>
    </citation>
    <scope>NUCLEOTIDE SEQUENCE [LARGE SCALE GENOMIC DNA]</scope>
    <source>
        <strain evidence="2">JCM 6833</strain>
    </source>
</reference>
<accession>A0ABP6DBR0</accession>